<dbReference type="KEGG" id="bpg:Bathy11g02600"/>
<feature type="compositionally biased region" description="Acidic residues" evidence="5">
    <location>
        <begin position="506"/>
        <end position="533"/>
    </location>
</feature>
<dbReference type="EMBL" id="FO082268">
    <property type="protein sequence ID" value="CCO18623.1"/>
    <property type="molecule type" value="Genomic_DNA"/>
</dbReference>
<evidence type="ECO:0000256" key="2">
    <source>
        <dbReference type="ARBA" id="ARBA00009087"/>
    </source>
</evidence>
<keyword evidence="3" id="KW-0175">Coiled coil</keyword>
<accession>K8FAI2</accession>
<dbReference type="PANTHER" id="PTHR12202:SF0">
    <property type="entry name" value="ESF1 HOMOLOG"/>
    <property type="match status" value="1"/>
</dbReference>
<sequence>MRKNPSSSFDPSKAINRADVISDPRFQQMQSDPRFMTMRNQSRKVKIDSRFKKMFEDENFRVGNQRGGGFESQGRKVDKFGRKTNGSGKSRKEITREGLESYYDLDEDEKEKEDTEEEDEGKRGRKKPSGVDRRDLPEMDAAMQAKLDASRDRMRGVGLEDSSSSSSSDDEEDSSESETSDDEDDALKEFSDGEELSDEGVLASYAERRETGHESSVPEQDATKRLALVNCEWQQIRAVDILTILRSFCPSSGEVNRVTVYPSDFGLERMKEENVIGPMGAVAKIKKSKYGGSELSQKRKNKKSLSEFEFGKEGKEIDNEQLRQYERDRLKYYYAIIECDSVKTAKSVYEQCDGLEFERSSALLDLRYVPKDQDFSKREVRDVATDTPEDYEPPEFEVKALRNATVKLSWDDADPARKKTFGRKITEDKLKDDDFNAYLASDSEEDSSDDEEEEKEKRKKSKREGKEEKKKYLAALLGKDYKSKTSRTGVKLDDIDKDDMSKDPNDNDDDDFFLNEDDDTSDSESSSSEEIEDTALASTKYAMQKKFSNRYGNKSGKNGNSGDMEVTFHAGLEDFGTKMKKKKKEGTLGQKETAEERRERERREKKLTAKKKKEKEKNGEEEEEEGEEKEFAAGTDEGANGFDDPFFAQEPDANFDFDSVRDDDDTVDEDKKKSKKKKRGSLDDGEDGKAKAELELLMMDENVILGRGDAQSLKKNKSLARKTNEGEEKVTRKTKKARLAEKRKLRGKAARRAESDDEMDDDMDDEGKAKKSINVQDERFGALFENHEFALDPTDPRYKDVESKALIASEREKRRAKKLAKLEKMRKEMLKNGENVTVDEDDDFPGSAGKKKASSSGGIGKNELDSMIQSLKRKQALAMQKKK</sequence>
<proteinExistence type="inferred from homology"/>
<keyword evidence="9" id="KW-1185">Reference proteome</keyword>
<feature type="compositionally biased region" description="Basic and acidic residues" evidence="5">
    <location>
        <begin position="592"/>
        <end position="607"/>
    </location>
</feature>
<dbReference type="GeneID" id="19012940"/>
<evidence type="ECO:0000256" key="3">
    <source>
        <dbReference type="ARBA" id="ARBA00023054"/>
    </source>
</evidence>
<feature type="region of interest" description="Disordered" evidence="5">
    <location>
        <begin position="832"/>
        <end position="883"/>
    </location>
</feature>
<feature type="compositionally biased region" description="Basic and acidic residues" evidence="5">
    <location>
        <begin position="490"/>
        <end position="505"/>
    </location>
</feature>
<dbReference type="GO" id="GO:0003723">
    <property type="term" value="F:RNA binding"/>
    <property type="evidence" value="ECO:0007669"/>
    <property type="project" value="TreeGrafter"/>
</dbReference>
<feature type="compositionally biased region" description="Acidic residues" evidence="5">
    <location>
        <begin position="755"/>
        <end position="765"/>
    </location>
</feature>
<dbReference type="Pfam" id="PF25121">
    <property type="entry name" value="RRM_ESF1"/>
    <property type="match status" value="1"/>
</dbReference>
<feature type="compositionally biased region" description="Basic residues" evidence="5">
    <location>
        <begin position="871"/>
        <end position="883"/>
    </location>
</feature>
<dbReference type="PANTHER" id="PTHR12202">
    <property type="entry name" value="ESF1 HOMOLOG"/>
    <property type="match status" value="1"/>
</dbReference>
<gene>
    <name evidence="8" type="ordered locus">Bathy11g02600</name>
</gene>
<evidence type="ECO:0000256" key="5">
    <source>
        <dbReference type="SAM" id="MobiDB-lite"/>
    </source>
</evidence>
<dbReference type="InterPro" id="IPR056750">
    <property type="entry name" value="RRM_ESF1"/>
</dbReference>
<name>K8FAI2_9CHLO</name>
<dbReference type="InterPro" id="IPR012580">
    <property type="entry name" value="NUC153"/>
</dbReference>
<feature type="domain" description="NUC153" evidence="6">
    <location>
        <begin position="777"/>
        <end position="799"/>
    </location>
</feature>
<dbReference type="Proteomes" id="UP000198341">
    <property type="component" value="Chromosome 11"/>
</dbReference>
<evidence type="ECO:0000259" key="6">
    <source>
        <dbReference type="Pfam" id="PF08159"/>
    </source>
</evidence>
<evidence type="ECO:0000313" key="9">
    <source>
        <dbReference type="Proteomes" id="UP000198341"/>
    </source>
</evidence>
<comment type="subcellular location">
    <subcellularLocation>
        <location evidence="1">Nucleus</location>
        <location evidence="1">Nucleolus</location>
    </subcellularLocation>
</comment>
<feature type="region of interest" description="Disordered" evidence="5">
    <location>
        <begin position="484"/>
        <end position="537"/>
    </location>
</feature>
<feature type="compositionally biased region" description="Basic residues" evidence="5">
    <location>
        <begin position="732"/>
        <end position="750"/>
    </location>
</feature>
<feature type="compositionally biased region" description="Basic and acidic residues" evidence="5">
    <location>
        <begin position="90"/>
        <end position="99"/>
    </location>
</feature>
<evidence type="ECO:0000256" key="1">
    <source>
        <dbReference type="ARBA" id="ARBA00004604"/>
    </source>
</evidence>
<dbReference type="eggNOG" id="KOG2318">
    <property type="taxonomic scope" value="Eukaryota"/>
</dbReference>
<dbReference type="Pfam" id="PF08159">
    <property type="entry name" value="NUC153"/>
    <property type="match status" value="1"/>
</dbReference>
<keyword evidence="4" id="KW-0539">Nucleus</keyword>
<feature type="region of interest" description="Disordered" evidence="5">
    <location>
        <begin position="575"/>
        <end position="689"/>
    </location>
</feature>
<dbReference type="InterPro" id="IPR039754">
    <property type="entry name" value="Esf1"/>
</dbReference>
<protein>
    <submittedName>
        <fullName evidence="8">Uncharacterized protein</fullName>
    </submittedName>
</protein>
<comment type="similarity">
    <text evidence="2">Belongs to the ESF1 family.</text>
</comment>
<organism evidence="8 9">
    <name type="scientific">Bathycoccus prasinos</name>
    <dbReference type="NCBI Taxonomy" id="41875"/>
    <lineage>
        <taxon>Eukaryota</taxon>
        <taxon>Viridiplantae</taxon>
        <taxon>Chlorophyta</taxon>
        <taxon>Mamiellophyceae</taxon>
        <taxon>Mamiellales</taxon>
        <taxon>Bathycoccaceae</taxon>
        <taxon>Bathycoccus</taxon>
    </lineage>
</organism>
<feature type="region of interest" description="Disordered" evidence="5">
    <location>
        <begin position="58"/>
        <end position="219"/>
    </location>
</feature>
<dbReference type="RefSeq" id="XP_007510278.1">
    <property type="nucleotide sequence ID" value="XM_007510216.1"/>
</dbReference>
<dbReference type="GO" id="GO:0006364">
    <property type="term" value="P:rRNA processing"/>
    <property type="evidence" value="ECO:0007669"/>
    <property type="project" value="InterPro"/>
</dbReference>
<feature type="region of interest" description="Disordered" evidence="5">
    <location>
        <begin position="436"/>
        <end position="469"/>
    </location>
</feature>
<feature type="region of interest" description="Disordered" evidence="5">
    <location>
        <begin position="710"/>
        <end position="772"/>
    </location>
</feature>
<evidence type="ECO:0000259" key="7">
    <source>
        <dbReference type="Pfam" id="PF25121"/>
    </source>
</evidence>
<feature type="region of interest" description="Disordered" evidence="5">
    <location>
        <begin position="1"/>
        <end position="29"/>
    </location>
</feature>
<evidence type="ECO:0000256" key="4">
    <source>
        <dbReference type="ARBA" id="ARBA00023242"/>
    </source>
</evidence>
<feature type="compositionally biased region" description="Polar residues" evidence="5">
    <location>
        <begin position="1"/>
        <end position="10"/>
    </location>
</feature>
<feature type="compositionally biased region" description="Basic and acidic residues" evidence="5">
    <location>
        <begin position="722"/>
        <end position="731"/>
    </location>
</feature>
<dbReference type="AlphaFoldDB" id="K8FAI2"/>
<evidence type="ECO:0000313" key="8">
    <source>
        <dbReference type="EMBL" id="CCO18623.1"/>
    </source>
</evidence>
<feature type="compositionally biased region" description="Acidic residues" evidence="5">
    <location>
        <begin position="103"/>
        <end position="119"/>
    </location>
</feature>
<dbReference type="GO" id="GO:0005730">
    <property type="term" value="C:nucleolus"/>
    <property type="evidence" value="ECO:0007669"/>
    <property type="project" value="UniProtKB-SubCell"/>
</dbReference>
<dbReference type="OrthoDB" id="498902at2759"/>
<reference evidence="8 9" key="1">
    <citation type="submission" date="2011-10" db="EMBL/GenBank/DDBJ databases">
        <authorList>
            <person name="Genoscope - CEA"/>
        </authorList>
    </citation>
    <scope>NUCLEOTIDE SEQUENCE [LARGE SCALE GENOMIC DNA]</scope>
    <source>
        <strain evidence="8 9">RCC 1105</strain>
    </source>
</reference>
<feature type="compositionally biased region" description="Acidic residues" evidence="5">
    <location>
        <begin position="619"/>
        <end position="628"/>
    </location>
</feature>
<feature type="compositionally biased region" description="Acidic residues" evidence="5">
    <location>
        <begin position="442"/>
        <end position="454"/>
    </location>
</feature>
<dbReference type="STRING" id="41875.K8FAI2"/>
<feature type="domain" description="ESF1 RRM" evidence="7">
    <location>
        <begin position="223"/>
        <end position="385"/>
    </location>
</feature>
<feature type="compositionally biased region" description="Acidic residues" evidence="5">
    <location>
        <begin position="168"/>
        <end position="198"/>
    </location>
</feature>